<evidence type="ECO:0000313" key="1">
    <source>
        <dbReference type="EMBL" id="KAI3779498.1"/>
    </source>
</evidence>
<sequence>MDKNITDAGSISSDLSKGGGAVKSVLATLNRRSEINPDDSEGLTIKRINRSVDKKRSRKNLALVGQSGSGKSTVIGMIERFYDPMRGSIRIEERDLKDYNLRDLRLHIALVSQEPTLFAGSIRYNIVCGKKEACESDIRNAAKLANAHEFISSMKDGYGTYSGERAVQVGQRIALAQAILQNPSILLLDEATSALDSV</sequence>
<organism evidence="1 2">
    <name type="scientific">Cichorium intybus</name>
    <name type="common">Chicory</name>
    <dbReference type="NCBI Taxonomy" id="13427"/>
    <lineage>
        <taxon>Eukaryota</taxon>
        <taxon>Viridiplantae</taxon>
        <taxon>Streptophyta</taxon>
        <taxon>Embryophyta</taxon>
        <taxon>Tracheophyta</taxon>
        <taxon>Spermatophyta</taxon>
        <taxon>Magnoliopsida</taxon>
        <taxon>eudicotyledons</taxon>
        <taxon>Gunneridae</taxon>
        <taxon>Pentapetalae</taxon>
        <taxon>asterids</taxon>
        <taxon>campanulids</taxon>
        <taxon>Asterales</taxon>
        <taxon>Asteraceae</taxon>
        <taxon>Cichorioideae</taxon>
        <taxon>Cichorieae</taxon>
        <taxon>Cichoriinae</taxon>
        <taxon>Cichorium</taxon>
    </lineage>
</organism>
<protein>
    <submittedName>
        <fullName evidence="1">Uncharacterized protein</fullName>
    </submittedName>
</protein>
<accession>A0ACB9G7S0</accession>
<gene>
    <name evidence="1" type="ORF">L2E82_09219</name>
</gene>
<keyword evidence="2" id="KW-1185">Reference proteome</keyword>
<name>A0ACB9G7S0_CICIN</name>
<dbReference type="Proteomes" id="UP001055811">
    <property type="component" value="Linkage Group LG02"/>
</dbReference>
<evidence type="ECO:0000313" key="2">
    <source>
        <dbReference type="Proteomes" id="UP001055811"/>
    </source>
</evidence>
<reference evidence="1 2" key="2">
    <citation type="journal article" date="2022" name="Mol. Ecol. Resour.">
        <title>The genomes of chicory, endive, great burdock and yacon provide insights into Asteraceae paleo-polyploidization history and plant inulin production.</title>
        <authorList>
            <person name="Fan W."/>
            <person name="Wang S."/>
            <person name="Wang H."/>
            <person name="Wang A."/>
            <person name="Jiang F."/>
            <person name="Liu H."/>
            <person name="Zhao H."/>
            <person name="Xu D."/>
            <person name="Zhang Y."/>
        </authorList>
    </citation>
    <scope>NUCLEOTIDE SEQUENCE [LARGE SCALE GENOMIC DNA]</scope>
    <source>
        <strain evidence="2">cv. Punajuju</strain>
        <tissue evidence="1">Leaves</tissue>
    </source>
</reference>
<proteinExistence type="predicted"/>
<comment type="caution">
    <text evidence="1">The sequence shown here is derived from an EMBL/GenBank/DDBJ whole genome shotgun (WGS) entry which is preliminary data.</text>
</comment>
<reference evidence="2" key="1">
    <citation type="journal article" date="2022" name="Mol. Ecol. Resour.">
        <title>The genomes of chicory, endive, great burdock and yacon provide insights into Asteraceae palaeo-polyploidization history and plant inulin production.</title>
        <authorList>
            <person name="Fan W."/>
            <person name="Wang S."/>
            <person name="Wang H."/>
            <person name="Wang A."/>
            <person name="Jiang F."/>
            <person name="Liu H."/>
            <person name="Zhao H."/>
            <person name="Xu D."/>
            <person name="Zhang Y."/>
        </authorList>
    </citation>
    <scope>NUCLEOTIDE SEQUENCE [LARGE SCALE GENOMIC DNA]</scope>
    <source>
        <strain evidence="2">cv. Punajuju</strain>
    </source>
</reference>
<dbReference type="EMBL" id="CM042010">
    <property type="protein sequence ID" value="KAI3779498.1"/>
    <property type="molecule type" value="Genomic_DNA"/>
</dbReference>